<keyword evidence="6" id="KW-1003">Cell membrane</keyword>
<proteinExistence type="inferred from homology"/>
<evidence type="ECO:0000313" key="8">
    <source>
        <dbReference type="Proteomes" id="UP000310334"/>
    </source>
</evidence>
<sequence>MRKLLIFAIVGFFAQLIDGSLGMGYGLTSTSLLMAFSVAPAVASASVHMSEIVTTAASGVSHYRFGNVDKKMLFKLMIPGALGAFIGAAFLSSISGDLIKPYLSFFLILMGIYVLSRFSFKQNNSKDTEGEESEGSSTWYLVPLGAVAGFFDSVGGGGWGPINTPTLLSRKDAVPRKVIGTVGASEFAVTTSATLGFLLFLGWEQLNWIWVAAFIIGGVIAAPIAAYLVRIIPSYLLGVVVGGFIILTNLNTVLNAMGISSELTFVSYSILGFGWIFAIAWTVRNNIRFDRSGKTSIEG</sequence>
<keyword evidence="4 6" id="KW-1133">Transmembrane helix</keyword>
<reference evidence="7 8" key="1">
    <citation type="submission" date="2019-04" db="EMBL/GenBank/DDBJ databases">
        <title>Bacillus sediminilitoris sp. nov., isolated from a tidal flat sediment on the East China Sea.</title>
        <authorList>
            <person name="Wei Y."/>
            <person name="Mao H."/>
            <person name="Fang J."/>
        </authorList>
    </citation>
    <scope>NUCLEOTIDE SEQUENCE [LARGE SCALE GENOMIC DNA]</scope>
    <source>
        <strain evidence="7 8">DSL-17</strain>
    </source>
</reference>
<keyword evidence="3 6" id="KW-0812">Transmembrane</keyword>
<comment type="subcellular location">
    <subcellularLocation>
        <location evidence="6">Cell membrane</location>
        <topology evidence="6">Multi-pass membrane protein</topology>
    </subcellularLocation>
    <subcellularLocation>
        <location evidence="1">Membrane</location>
        <topology evidence="1">Multi-pass membrane protein</topology>
    </subcellularLocation>
</comment>
<evidence type="ECO:0000256" key="4">
    <source>
        <dbReference type="ARBA" id="ARBA00022989"/>
    </source>
</evidence>
<dbReference type="AlphaFoldDB" id="A0A4S4BRN2"/>
<dbReference type="EMBL" id="SSNT01000014">
    <property type="protein sequence ID" value="THF77619.1"/>
    <property type="molecule type" value="Genomic_DNA"/>
</dbReference>
<dbReference type="Proteomes" id="UP000310334">
    <property type="component" value="Unassembled WGS sequence"/>
</dbReference>
<evidence type="ECO:0000313" key="7">
    <source>
        <dbReference type="EMBL" id="THF77619.1"/>
    </source>
</evidence>
<evidence type="ECO:0000256" key="2">
    <source>
        <dbReference type="ARBA" id="ARBA00009142"/>
    </source>
</evidence>
<gene>
    <name evidence="7" type="ORF">E6W99_18070</name>
</gene>
<dbReference type="InterPro" id="IPR002781">
    <property type="entry name" value="TM_pro_TauE-like"/>
</dbReference>
<keyword evidence="5 6" id="KW-0472">Membrane</keyword>
<dbReference type="PANTHER" id="PTHR43701">
    <property type="entry name" value="MEMBRANE TRANSPORTER PROTEIN MJ0441-RELATED"/>
    <property type="match status" value="1"/>
</dbReference>
<dbReference type="PANTHER" id="PTHR43701:SF12">
    <property type="entry name" value="MEMBRANE TRANSPORTER PROTEIN YTNM-RELATED"/>
    <property type="match status" value="1"/>
</dbReference>
<comment type="caution">
    <text evidence="7">The sequence shown here is derived from an EMBL/GenBank/DDBJ whole genome shotgun (WGS) entry which is preliminary data.</text>
</comment>
<feature type="transmembrane region" description="Helical" evidence="6">
    <location>
        <begin position="265"/>
        <end position="283"/>
    </location>
</feature>
<dbReference type="InterPro" id="IPR051598">
    <property type="entry name" value="TSUP/Inactive_protease-like"/>
</dbReference>
<dbReference type="OrthoDB" id="45564at2"/>
<feature type="transmembrane region" description="Helical" evidence="6">
    <location>
        <begin position="208"/>
        <end position="229"/>
    </location>
</feature>
<evidence type="ECO:0000256" key="6">
    <source>
        <dbReference type="RuleBase" id="RU363041"/>
    </source>
</evidence>
<accession>A0A4S4BRN2</accession>
<evidence type="ECO:0000256" key="1">
    <source>
        <dbReference type="ARBA" id="ARBA00004141"/>
    </source>
</evidence>
<dbReference type="GO" id="GO:0005886">
    <property type="term" value="C:plasma membrane"/>
    <property type="evidence" value="ECO:0007669"/>
    <property type="project" value="UniProtKB-SubCell"/>
</dbReference>
<name>A0A4S4BRN2_9BACI</name>
<feature type="transmembrane region" description="Helical" evidence="6">
    <location>
        <begin position="236"/>
        <end position="259"/>
    </location>
</feature>
<dbReference type="RefSeq" id="WP_136356414.1">
    <property type="nucleotide sequence ID" value="NZ_CP046266.1"/>
</dbReference>
<protein>
    <recommendedName>
        <fullName evidence="6">Probable membrane transporter protein</fullName>
    </recommendedName>
</protein>
<feature type="transmembrane region" description="Helical" evidence="6">
    <location>
        <begin position="178"/>
        <end position="202"/>
    </location>
</feature>
<feature type="transmembrane region" description="Helical" evidence="6">
    <location>
        <begin position="72"/>
        <end position="92"/>
    </location>
</feature>
<evidence type="ECO:0000256" key="3">
    <source>
        <dbReference type="ARBA" id="ARBA00022692"/>
    </source>
</evidence>
<keyword evidence="8" id="KW-1185">Reference proteome</keyword>
<dbReference type="Pfam" id="PF01925">
    <property type="entry name" value="TauE"/>
    <property type="match status" value="1"/>
</dbReference>
<comment type="similarity">
    <text evidence="2 6">Belongs to the 4-toluene sulfonate uptake permease (TSUP) (TC 2.A.102) family.</text>
</comment>
<organism evidence="7 8">
    <name type="scientific">Metabacillus sediminilitoris</name>
    <dbReference type="NCBI Taxonomy" id="2567941"/>
    <lineage>
        <taxon>Bacteria</taxon>
        <taxon>Bacillati</taxon>
        <taxon>Bacillota</taxon>
        <taxon>Bacilli</taxon>
        <taxon>Bacillales</taxon>
        <taxon>Bacillaceae</taxon>
        <taxon>Metabacillus</taxon>
    </lineage>
</organism>
<evidence type="ECO:0000256" key="5">
    <source>
        <dbReference type="ARBA" id="ARBA00023136"/>
    </source>
</evidence>
<feature type="transmembrane region" description="Helical" evidence="6">
    <location>
        <begin position="98"/>
        <end position="116"/>
    </location>
</feature>